<organism evidence="2 3">
    <name type="scientific">Desulfocurvibacter africanus subsp. africanus str. Walvis Bay</name>
    <dbReference type="NCBI Taxonomy" id="690850"/>
    <lineage>
        <taxon>Bacteria</taxon>
        <taxon>Pseudomonadati</taxon>
        <taxon>Thermodesulfobacteriota</taxon>
        <taxon>Desulfovibrionia</taxon>
        <taxon>Desulfovibrionales</taxon>
        <taxon>Desulfovibrionaceae</taxon>
        <taxon>Desulfocurvibacter</taxon>
    </lineage>
</organism>
<protein>
    <recommendedName>
        <fullName evidence="1">NadR/Ttd14 AAA domain-containing protein</fullName>
    </recommendedName>
</protein>
<dbReference type="Proteomes" id="UP000007844">
    <property type="component" value="Chromosome"/>
</dbReference>
<sequence>MKIAFTGTSSTGKTTTANHLKANGVLKKLGLELISPPNTRAGLTQQIDELSDFDRLRYQDQRFREKLLLEEPQTNFLVERSFVDLLAYRCSFSPSPSQSEIDMHIKLSKEYTLHFFFPFGVIPYEPDGKRPSDRYSHAISRMIQEILETHNIDYVPLKTPSIEERCDIIFKEISKFK</sequence>
<dbReference type="STRING" id="690850.Desaf_3181"/>
<accession>F3Z3D6</accession>
<dbReference type="EMBL" id="CP003221">
    <property type="protein sequence ID" value="EGJ51476.1"/>
    <property type="molecule type" value="Genomic_DNA"/>
</dbReference>
<dbReference type="SUPFAM" id="SSF52540">
    <property type="entry name" value="P-loop containing nucleoside triphosphate hydrolases"/>
    <property type="match status" value="1"/>
</dbReference>
<dbReference type="InterPro" id="IPR038727">
    <property type="entry name" value="NadR/Ttd14_AAA_dom"/>
</dbReference>
<evidence type="ECO:0000259" key="1">
    <source>
        <dbReference type="Pfam" id="PF13521"/>
    </source>
</evidence>
<dbReference type="eggNOG" id="COG3172">
    <property type="taxonomic scope" value="Bacteria"/>
</dbReference>
<evidence type="ECO:0000313" key="3">
    <source>
        <dbReference type="Proteomes" id="UP000007844"/>
    </source>
</evidence>
<dbReference type="Pfam" id="PF13521">
    <property type="entry name" value="AAA_28"/>
    <property type="match status" value="1"/>
</dbReference>
<feature type="domain" description="NadR/Ttd14 AAA" evidence="1">
    <location>
        <begin position="2"/>
        <end position="165"/>
    </location>
</feature>
<dbReference type="HOGENOM" id="CLU_1515514_0_0_7"/>
<keyword evidence="3" id="KW-1185">Reference proteome</keyword>
<name>F3Z3D6_DESAF</name>
<gene>
    <name evidence="2" type="ORF">Desaf_3181</name>
</gene>
<dbReference type="KEGG" id="daf:Desaf_3181"/>
<dbReference type="Gene3D" id="3.40.50.300">
    <property type="entry name" value="P-loop containing nucleotide triphosphate hydrolases"/>
    <property type="match status" value="1"/>
</dbReference>
<dbReference type="RefSeq" id="WP_014261110.1">
    <property type="nucleotide sequence ID" value="NC_016629.1"/>
</dbReference>
<dbReference type="InterPro" id="IPR027417">
    <property type="entry name" value="P-loop_NTPase"/>
</dbReference>
<evidence type="ECO:0000313" key="2">
    <source>
        <dbReference type="EMBL" id="EGJ51476.1"/>
    </source>
</evidence>
<reference evidence="2 3" key="1">
    <citation type="journal article" date="2011" name="J. Bacteriol.">
        <title>Genome sequence of the mercury-methylating and pleomorphic Desulfovibrio africanus Strain Walvis Bay.</title>
        <authorList>
            <person name="Brown S.D."/>
            <person name="Wall J.D."/>
            <person name="Kucken A.M."/>
            <person name="Gilmour C.C."/>
            <person name="Podar M."/>
            <person name="Brandt C.C."/>
            <person name="Teshima H."/>
            <person name="Detter J.C."/>
            <person name="Han C.S."/>
            <person name="Land M.L."/>
            <person name="Lucas S."/>
            <person name="Han J."/>
            <person name="Pennacchio L."/>
            <person name="Nolan M."/>
            <person name="Pitluck S."/>
            <person name="Woyke T."/>
            <person name="Goodwin L."/>
            <person name="Palumbo A.V."/>
            <person name="Elias D.A."/>
        </authorList>
    </citation>
    <scope>NUCLEOTIDE SEQUENCE [LARGE SCALE GENOMIC DNA]</scope>
    <source>
        <strain evidence="2 3">Walvis Bay</strain>
    </source>
</reference>
<proteinExistence type="predicted"/>
<dbReference type="AlphaFoldDB" id="F3Z3D6"/>